<accession>A0A0H5QT74</accession>
<name>A0A0H5QT74_9EUKA</name>
<evidence type="ECO:0000256" key="1">
    <source>
        <dbReference type="ARBA" id="ARBA00004138"/>
    </source>
</evidence>
<evidence type="ECO:0000256" key="4">
    <source>
        <dbReference type="ARBA" id="ARBA00022701"/>
    </source>
</evidence>
<evidence type="ECO:0000256" key="2">
    <source>
        <dbReference type="ARBA" id="ARBA00004245"/>
    </source>
</evidence>
<keyword evidence="5" id="KW-0547">Nucleotide-binding</keyword>
<dbReference type="FunFam" id="1.10.8.1220:FF:000001">
    <property type="entry name" value="Dynein axonemal heavy chain 5"/>
    <property type="match status" value="1"/>
</dbReference>
<keyword evidence="8" id="KW-0175">Coiled coil</keyword>
<evidence type="ECO:0000313" key="14">
    <source>
        <dbReference type="EMBL" id="CRZ04902.1"/>
    </source>
</evidence>
<dbReference type="EMBL" id="HACM01004460">
    <property type="protein sequence ID" value="CRZ04902.1"/>
    <property type="molecule type" value="Transcribed_RNA"/>
</dbReference>
<dbReference type="InterPro" id="IPR026983">
    <property type="entry name" value="DHC"/>
</dbReference>
<feature type="non-terminal residue" evidence="14">
    <location>
        <position position="267"/>
    </location>
</feature>
<dbReference type="GO" id="GO:0005874">
    <property type="term" value="C:microtubule"/>
    <property type="evidence" value="ECO:0007669"/>
    <property type="project" value="UniProtKB-KW"/>
</dbReference>
<evidence type="ECO:0000256" key="3">
    <source>
        <dbReference type="ARBA" id="ARBA00022490"/>
    </source>
</evidence>
<keyword evidence="4" id="KW-0493">Microtubule</keyword>
<evidence type="ECO:0000256" key="7">
    <source>
        <dbReference type="ARBA" id="ARBA00023017"/>
    </source>
</evidence>
<feature type="domain" description="Dynein heavy chain ATP-binding dynein motor region" evidence="13">
    <location>
        <begin position="6"/>
        <end position="168"/>
    </location>
</feature>
<dbReference type="GO" id="GO:0005524">
    <property type="term" value="F:ATP binding"/>
    <property type="evidence" value="ECO:0007669"/>
    <property type="project" value="UniProtKB-KW"/>
</dbReference>
<evidence type="ECO:0000256" key="12">
    <source>
        <dbReference type="ARBA" id="ARBA00023273"/>
    </source>
</evidence>
<keyword evidence="12" id="KW-0966">Cell projection</keyword>
<keyword evidence="7" id="KW-0243">Dynein</keyword>
<proteinExistence type="predicted"/>
<dbReference type="GO" id="GO:0030286">
    <property type="term" value="C:dynein complex"/>
    <property type="evidence" value="ECO:0007669"/>
    <property type="project" value="UniProtKB-KW"/>
</dbReference>
<dbReference type="GO" id="GO:0005929">
    <property type="term" value="C:cilium"/>
    <property type="evidence" value="ECO:0007669"/>
    <property type="project" value="UniProtKB-SubCell"/>
</dbReference>
<dbReference type="InterPro" id="IPR035706">
    <property type="entry name" value="AAA_9"/>
</dbReference>
<keyword evidence="10" id="KW-0505">Motor protein</keyword>
<evidence type="ECO:0000259" key="13">
    <source>
        <dbReference type="Pfam" id="PF12781"/>
    </source>
</evidence>
<evidence type="ECO:0000256" key="10">
    <source>
        <dbReference type="ARBA" id="ARBA00023175"/>
    </source>
</evidence>
<dbReference type="PANTHER" id="PTHR22878:SF68">
    <property type="entry name" value="DYNEIN HEAVY CHAIN 6, AXONEMAL-LIKE"/>
    <property type="match status" value="1"/>
</dbReference>
<comment type="subcellular location">
    <subcellularLocation>
        <location evidence="1">Cell projection</location>
        <location evidence="1">Cilium</location>
    </subcellularLocation>
    <subcellularLocation>
        <location evidence="2">Cytoplasm</location>
        <location evidence="2">Cytoskeleton</location>
    </subcellularLocation>
</comment>
<evidence type="ECO:0000256" key="11">
    <source>
        <dbReference type="ARBA" id="ARBA00023212"/>
    </source>
</evidence>
<evidence type="ECO:0000256" key="5">
    <source>
        <dbReference type="ARBA" id="ARBA00022741"/>
    </source>
</evidence>
<dbReference type="AlphaFoldDB" id="A0A0H5QT74"/>
<keyword evidence="11" id="KW-0206">Cytoskeleton</keyword>
<dbReference type="Pfam" id="PF12781">
    <property type="entry name" value="AAA_9"/>
    <property type="match status" value="1"/>
</dbReference>
<dbReference type="GO" id="GO:0007018">
    <property type="term" value="P:microtubule-based movement"/>
    <property type="evidence" value="ECO:0007669"/>
    <property type="project" value="InterPro"/>
</dbReference>
<protein>
    <recommendedName>
        <fullName evidence="13">Dynein heavy chain ATP-binding dynein motor region domain-containing protein</fullName>
    </recommendedName>
</protein>
<feature type="non-terminal residue" evidence="14">
    <location>
        <position position="1"/>
    </location>
</feature>
<dbReference type="PANTHER" id="PTHR22878">
    <property type="entry name" value="DYNEIN HEAVY CHAIN 6, AXONEMAL-LIKE-RELATED"/>
    <property type="match status" value="1"/>
</dbReference>
<keyword evidence="6" id="KW-0067">ATP-binding</keyword>
<dbReference type="GO" id="GO:0051959">
    <property type="term" value="F:dynein light intermediate chain binding"/>
    <property type="evidence" value="ECO:0007669"/>
    <property type="project" value="InterPro"/>
</dbReference>
<dbReference type="GO" id="GO:0045505">
    <property type="term" value="F:dynein intermediate chain binding"/>
    <property type="evidence" value="ECO:0007669"/>
    <property type="project" value="InterPro"/>
</dbReference>
<sequence>KNGGTGFARALENCLQFGTPLLLEGIGESLDPMLDPILTKQSYTSGGRLMIKLGENAVDFDPNFTLYMTTKLVNPHYTPQISTKVVLVNFMITPEGLEDQMLGLVVSRDEPKLEQERMELIVSSSEYQRQLSKIEDEILQRLSSAQGNILDNEELIAALGKSNEASKLIEKRVAEGVVTETRINKIRAEYQVLAVQAANLFFCVSDLSCIDPMYQYSLDWFLSLYIRAMDAAPKAPARLQRTINIRDQFLLALYRNVCRSLFEDDKL</sequence>
<keyword evidence="9" id="KW-0969">Cilium</keyword>
<evidence type="ECO:0000256" key="9">
    <source>
        <dbReference type="ARBA" id="ARBA00023069"/>
    </source>
</evidence>
<keyword evidence="3" id="KW-0963">Cytoplasm</keyword>
<dbReference type="Gene3D" id="3.40.50.300">
    <property type="entry name" value="P-loop containing nucleotide triphosphate hydrolases"/>
    <property type="match status" value="1"/>
</dbReference>
<evidence type="ECO:0000256" key="6">
    <source>
        <dbReference type="ARBA" id="ARBA00022840"/>
    </source>
</evidence>
<dbReference type="Gene3D" id="1.10.8.1220">
    <property type="match status" value="1"/>
</dbReference>
<dbReference type="InterPro" id="IPR027417">
    <property type="entry name" value="P-loop_NTPase"/>
</dbReference>
<reference evidence="14" key="1">
    <citation type="submission" date="2015-04" db="EMBL/GenBank/DDBJ databases">
        <title>The genome sequence of the plant pathogenic Rhizarian Plasmodiophora brassicae reveals insights in its biotrophic life cycle and the origin of chitin synthesis.</title>
        <authorList>
            <person name="Schwelm A."/>
            <person name="Fogelqvist J."/>
            <person name="Knaust A."/>
            <person name="Julke S."/>
            <person name="Lilja T."/>
            <person name="Dhandapani V."/>
            <person name="Bonilla-Rosso G."/>
            <person name="Karlsson M."/>
            <person name="Shevchenko A."/>
            <person name="Choi S.R."/>
            <person name="Kim H.G."/>
            <person name="Park J.Y."/>
            <person name="Lim Y.P."/>
            <person name="Ludwig-Muller J."/>
            <person name="Dixelius C."/>
        </authorList>
    </citation>
    <scope>NUCLEOTIDE SEQUENCE</scope>
    <source>
        <tissue evidence="14">Potato root galls</tissue>
    </source>
</reference>
<dbReference type="Gene3D" id="6.10.140.1060">
    <property type="match status" value="1"/>
</dbReference>
<organism evidence="14">
    <name type="scientific">Spongospora subterranea</name>
    <dbReference type="NCBI Taxonomy" id="70186"/>
    <lineage>
        <taxon>Eukaryota</taxon>
        <taxon>Sar</taxon>
        <taxon>Rhizaria</taxon>
        <taxon>Endomyxa</taxon>
        <taxon>Phytomyxea</taxon>
        <taxon>Plasmodiophorida</taxon>
        <taxon>Plasmodiophoridae</taxon>
        <taxon>Spongospora</taxon>
    </lineage>
</organism>
<evidence type="ECO:0000256" key="8">
    <source>
        <dbReference type="ARBA" id="ARBA00023054"/>
    </source>
</evidence>